<sequence>MKSVDEMPKKNKFESNIAKADASAKKSYFDKAIGDFVDHYVFKGLPGNDDDDFVKNYALCSIFLTLVVLQMKDTASEGDGDRNLINQKLLLTIFKSLGTYSKYAIEMFHSIAEIEVMLTQQRSEEYKWGFFSNWKGGQGENIEDDLVQEICNKLSKEVVQHMGCKQNNRSY</sequence>
<name>A0A6S7GZ17_PARCT</name>
<dbReference type="InterPro" id="IPR046496">
    <property type="entry name" value="DUF6589"/>
</dbReference>
<organism evidence="1 2">
    <name type="scientific">Paramuricea clavata</name>
    <name type="common">Red gorgonian</name>
    <name type="synonym">Violescent sea-whip</name>
    <dbReference type="NCBI Taxonomy" id="317549"/>
    <lineage>
        <taxon>Eukaryota</taxon>
        <taxon>Metazoa</taxon>
        <taxon>Cnidaria</taxon>
        <taxon>Anthozoa</taxon>
        <taxon>Octocorallia</taxon>
        <taxon>Malacalcyonacea</taxon>
        <taxon>Plexauridae</taxon>
        <taxon>Paramuricea</taxon>
    </lineage>
</organism>
<protein>
    <submittedName>
        <fullName evidence="1">Uncharacterized protein</fullName>
    </submittedName>
</protein>
<dbReference type="Proteomes" id="UP001152795">
    <property type="component" value="Unassembled WGS sequence"/>
</dbReference>
<dbReference type="EMBL" id="CACRXK020002672">
    <property type="protein sequence ID" value="CAB3995482.1"/>
    <property type="molecule type" value="Genomic_DNA"/>
</dbReference>
<comment type="caution">
    <text evidence="1">The sequence shown here is derived from an EMBL/GenBank/DDBJ whole genome shotgun (WGS) entry which is preliminary data.</text>
</comment>
<dbReference type="AlphaFoldDB" id="A0A6S7GZ17"/>
<gene>
    <name evidence="1" type="ORF">PACLA_8A047733</name>
</gene>
<reference evidence="1" key="1">
    <citation type="submission" date="2020-04" db="EMBL/GenBank/DDBJ databases">
        <authorList>
            <person name="Alioto T."/>
            <person name="Alioto T."/>
            <person name="Gomez Garrido J."/>
        </authorList>
    </citation>
    <scope>NUCLEOTIDE SEQUENCE</scope>
    <source>
        <strain evidence="1">A484AB</strain>
    </source>
</reference>
<dbReference type="Pfam" id="PF20231">
    <property type="entry name" value="DUF6589"/>
    <property type="match status" value="1"/>
</dbReference>
<keyword evidence="2" id="KW-1185">Reference proteome</keyword>
<evidence type="ECO:0000313" key="1">
    <source>
        <dbReference type="EMBL" id="CAB3995482.1"/>
    </source>
</evidence>
<dbReference type="OrthoDB" id="5984493at2759"/>
<evidence type="ECO:0000313" key="2">
    <source>
        <dbReference type="Proteomes" id="UP001152795"/>
    </source>
</evidence>
<proteinExistence type="predicted"/>
<accession>A0A6S7GZ17</accession>